<comment type="caution">
    <text evidence="1">The sequence shown here is derived from an EMBL/GenBank/DDBJ whole genome shotgun (WGS) entry which is preliminary data.</text>
</comment>
<dbReference type="AlphaFoldDB" id="A0A9P0PZ70"/>
<name>A0A9P0PZ70_ACAOB</name>
<evidence type="ECO:0000313" key="1">
    <source>
        <dbReference type="EMBL" id="CAH2004133.1"/>
    </source>
</evidence>
<gene>
    <name evidence="1" type="ORF">ACAOBT_LOCUS27823</name>
</gene>
<accession>A0A9P0PZ70</accession>
<evidence type="ECO:0000313" key="2">
    <source>
        <dbReference type="Proteomes" id="UP001152888"/>
    </source>
</evidence>
<dbReference type="EMBL" id="CAKOFQ010007573">
    <property type="protein sequence ID" value="CAH2004133.1"/>
    <property type="molecule type" value="Genomic_DNA"/>
</dbReference>
<protein>
    <submittedName>
        <fullName evidence="1">Uncharacterized protein</fullName>
    </submittedName>
</protein>
<dbReference type="Proteomes" id="UP001152888">
    <property type="component" value="Unassembled WGS sequence"/>
</dbReference>
<sequence length="74" mass="8353">MNIAAYNATAKPRCNRVSFSFNSSPELEQASYCSTPHNSLYCSLKQLTLREVLLLKTPTGRQAYLNNLNEMQPN</sequence>
<proteinExistence type="predicted"/>
<reference evidence="1" key="1">
    <citation type="submission" date="2022-03" db="EMBL/GenBank/DDBJ databases">
        <authorList>
            <person name="Sayadi A."/>
        </authorList>
    </citation>
    <scope>NUCLEOTIDE SEQUENCE</scope>
</reference>
<keyword evidence="2" id="KW-1185">Reference proteome</keyword>
<organism evidence="1 2">
    <name type="scientific">Acanthoscelides obtectus</name>
    <name type="common">Bean weevil</name>
    <name type="synonym">Bruchus obtectus</name>
    <dbReference type="NCBI Taxonomy" id="200917"/>
    <lineage>
        <taxon>Eukaryota</taxon>
        <taxon>Metazoa</taxon>
        <taxon>Ecdysozoa</taxon>
        <taxon>Arthropoda</taxon>
        <taxon>Hexapoda</taxon>
        <taxon>Insecta</taxon>
        <taxon>Pterygota</taxon>
        <taxon>Neoptera</taxon>
        <taxon>Endopterygota</taxon>
        <taxon>Coleoptera</taxon>
        <taxon>Polyphaga</taxon>
        <taxon>Cucujiformia</taxon>
        <taxon>Chrysomeloidea</taxon>
        <taxon>Chrysomelidae</taxon>
        <taxon>Bruchinae</taxon>
        <taxon>Bruchini</taxon>
        <taxon>Acanthoscelides</taxon>
    </lineage>
</organism>